<dbReference type="GeneID" id="67033563"/>
<evidence type="ECO:0000256" key="1">
    <source>
        <dbReference type="SAM" id="MobiDB-lite"/>
    </source>
</evidence>
<gene>
    <name evidence="2" type="ORF">RhiXN_11285</name>
</gene>
<feature type="region of interest" description="Disordered" evidence="1">
    <location>
        <begin position="309"/>
        <end position="354"/>
    </location>
</feature>
<dbReference type="EMBL" id="CP059669">
    <property type="protein sequence ID" value="QRW24373.1"/>
    <property type="molecule type" value="Genomic_DNA"/>
</dbReference>
<feature type="region of interest" description="Disordered" evidence="1">
    <location>
        <begin position="51"/>
        <end position="75"/>
    </location>
</feature>
<feature type="region of interest" description="Disordered" evidence="1">
    <location>
        <begin position="181"/>
        <end position="214"/>
    </location>
</feature>
<proteinExistence type="predicted"/>
<name>A0A8H8T1D2_9AGAM</name>
<protein>
    <submittedName>
        <fullName evidence="2">Uncharacterized protein</fullName>
    </submittedName>
</protein>
<reference evidence="2" key="1">
    <citation type="submission" date="2020-05" db="EMBL/GenBank/DDBJ databases">
        <title>Evolutionary and genomic comparisons of hybrid uninucleate and nonhybrid Rhizoctonia fungi.</title>
        <authorList>
            <person name="Li C."/>
            <person name="Chen X."/>
        </authorList>
    </citation>
    <scope>NUCLEOTIDE SEQUENCE</scope>
    <source>
        <strain evidence="2">AG-1 IA</strain>
    </source>
</reference>
<dbReference type="AlphaFoldDB" id="A0A8H8T1D2"/>
<organism evidence="2 3">
    <name type="scientific">Rhizoctonia solani</name>
    <dbReference type="NCBI Taxonomy" id="456999"/>
    <lineage>
        <taxon>Eukaryota</taxon>
        <taxon>Fungi</taxon>
        <taxon>Dikarya</taxon>
        <taxon>Basidiomycota</taxon>
        <taxon>Agaricomycotina</taxon>
        <taxon>Agaricomycetes</taxon>
        <taxon>Cantharellales</taxon>
        <taxon>Ceratobasidiaceae</taxon>
        <taxon>Rhizoctonia</taxon>
    </lineage>
</organism>
<sequence>MTDNPEPKGKGISSRFSNILRRSTCSTSDSTGIHKHNIASEYLTVRKVIKKPQNNNSNDSISIYASDDSDKKPRKIANVPNRKPLYKNLFSAIPSGGTQEAVASALAKTLRGPENLGSAPGLAFVGEHSGAFVPLVASPPRSPVVANAGITLVISSSQESEQVRDAGAALAQLAEYTLDNDKFPSLPRSTQDETEAISRPGSPTPTRNRTRPTGRQVTAMADWAFSSQELHWFKRLKAGGYPHNEALERCIKYYTITNKAIANIIENRQLYDDTEEETSSTNAFIQKIEKLGNQITTIAENALYNCTQAAPSRPESPMKQDEEEDTYMNEPEHGPKRISNPNPPPAPALAPTTDPTQNMLQAILSKMGQLYNIKSRLDKLEGKSPQVHTAQTSTPRPRPTPSSNPAATANPSQTRPSFANVAAKAPAKAPEVKASNIAAAIKRGIAKPAPAQSNNKF</sequence>
<accession>A0A8H8T1D2</accession>
<feature type="compositionally biased region" description="Low complexity" evidence="1">
    <location>
        <begin position="198"/>
        <end position="214"/>
    </location>
</feature>
<dbReference type="Proteomes" id="UP000650533">
    <property type="component" value="Chromosome 12"/>
</dbReference>
<dbReference type="RefSeq" id="XP_043184610.1">
    <property type="nucleotide sequence ID" value="XM_043331100.1"/>
</dbReference>
<feature type="compositionally biased region" description="Low complexity" evidence="1">
    <location>
        <begin position="403"/>
        <end position="432"/>
    </location>
</feature>
<dbReference type="KEGG" id="rsx:RhiXN_11285"/>
<evidence type="ECO:0000313" key="2">
    <source>
        <dbReference type="EMBL" id="QRW24373.1"/>
    </source>
</evidence>
<feature type="region of interest" description="Disordered" evidence="1">
    <location>
        <begin position="379"/>
        <end position="432"/>
    </location>
</feature>
<feature type="compositionally biased region" description="Low complexity" evidence="1">
    <location>
        <begin position="54"/>
        <end position="66"/>
    </location>
</feature>
<evidence type="ECO:0000313" key="3">
    <source>
        <dbReference type="Proteomes" id="UP000650533"/>
    </source>
</evidence>